<evidence type="ECO:0000256" key="6">
    <source>
        <dbReference type="ARBA" id="ARBA00023004"/>
    </source>
</evidence>
<dbReference type="GO" id="GO:0016114">
    <property type="term" value="P:terpenoid biosynthetic process"/>
    <property type="evidence" value="ECO:0007669"/>
    <property type="project" value="UniProtKB-UniRule"/>
</dbReference>
<feature type="transmembrane region" description="Helical" evidence="10">
    <location>
        <begin position="524"/>
        <end position="541"/>
    </location>
</feature>
<feature type="binding site" evidence="9">
    <location>
        <position position="219"/>
    </location>
    <ligand>
        <name>(2E)-4-hydroxy-3-methylbut-2-enyl diphosphate</name>
        <dbReference type="ChEBI" id="CHEBI:128753"/>
    </ligand>
</feature>
<reference evidence="11 12" key="2">
    <citation type="submission" date="2012-02" db="EMBL/GenBank/DDBJ databases">
        <title>Improved High-Quality Draft sequence of Desulfobacter postgatei 2ac9.</title>
        <authorList>
            <consortium name="US DOE Joint Genome Institute"/>
            <person name="Lucas S."/>
            <person name="Han J."/>
            <person name="Lapidus A."/>
            <person name="Cheng J.-F."/>
            <person name="Goodwin L."/>
            <person name="Pitluck S."/>
            <person name="Peters L."/>
            <person name="Ovchinnikova G."/>
            <person name="Held B."/>
            <person name="Detter J.C."/>
            <person name="Han C."/>
            <person name="Tapia R."/>
            <person name="Land M."/>
            <person name="Hauser L."/>
            <person name="Kyrpides N."/>
            <person name="Ivanova N."/>
            <person name="Pagani I."/>
            <person name="Orellana R."/>
            <person name="Lovley D."/>
            <person name="Woyke T."/>
        </authorList>
    </citation>
    <scope>NUCLEOTIDE SEQUENCE [LARGE SCALE GENOMIC DNA]</scope>
    <source>
        <strain evidence="11 12">2ac9</strain>
    </source>
</reference>
<feature type="binding site" evidence="9">
    <location>
        <position position="161"/>
    </location>
    <ligand>
        <name>(2E)-4-hydroxy-3-methylbut-2-enyl diphosphate</name>
        <dbReference type="ChEBI" id="CHEBI:128753"/>
    </ligand>
</feature>
<dbReference type="Gene3D" id="3.40.50.11270">
    <property type="match status" value="1"/>
</dbReference>
<comment type="pathway">
    <text evidence="9">Isoprenoid biosynthesis; isopentenyl diphosphate biosynthesis via DXP pathway; isopentenyl diphosphate from 1-deoxy-D-xylulose 5-phosphate: step 6/6.</text>
</comment>
<evidence type="ECO:0000256" key="3">
    <source>
        <dbReference type="ARBA" id="ARBA00022692"/>
    </source>
</evidence>
<dbReference type="InterPro" id="IPR000537">
    <property type="entry name" value="UbiA_prenyltransferase"/>
</dbReference>
<feature type="transmembrane region" description="Helical" evidence="10">
    <location>
        <begin position="548"/>
        <end position="567"/>
    </location>
</feature>
<keyword evidence="4 9" id="KW-0479">Metal-binding</keyword>
<evidence type="ECO:0000256" key="5">
    <source>
        <dbReference type="ARBA" id="ARBA00022989"/>
    </source>
</evidence>
<feature type="binding site" evidence="9">
    <location>
        <position position="261"/>
    </location>
    <ligand>
        <name>dimethylallyl diphosphate</name>
        <dbReference type="ChEBI" id="CHEBI:57623"/>
    </ligand>
</feature>
<dbReference type="GO" id="GO:0016020">
    <property type="term" value="C:membrane"/>
    <property type="evidence" value="ECO:0007669"/>
    <property type="project" value="UniProtKB-SubCell"/>
</dbReference>
<keyword evidence="9" id="KW-0414">Isoprene biosynthesis</keyword>
<dbReference type="OrthoDB" id="9804068at2"/>
<feature type="transmembrane region" description="Helical" evidence="10">
    <location>
        <begin position="324"/>
        <end position="344"/>
    </location>
</feature>
<proteinExistence type="inferred from homology"/>
<dbReference type="UniPathway" id="UPA00056">
    <property type="reaction ID" value="UER00097"/>
</dbReference>
<feature type="binding site" evidence="9">
    <location>
        <position position="217"/>
    </location>
    <ligand>
        <name>isopentenyl diphosphate</name>
        <dbReference type="ChEBI" id="CHEBI:128769"/>
    </ligand>
</feature>
<feature type="binding site" evidence="9">
    <location>
        <position position="219"/>
    </location>
    <ligand>
        <name>dimethylallyl diphosphate</name>
        <dbReference type="ChEBI" id="CHEBI:57623"/>
    </ligand>
</feature>
<feature type="binding site" evidence="9">
    <location>
        <position position="73"/>
    </location>
    <ligand>
        <name>(2E)-4-hydroxy-3-methylbut-2-enyl diphosphate</name>
        <dbReference type="ChEBI" id="CHEBI:128753"/>
    </ligand>
</feature>
<feature type="binding site" evidence="9">
    <location>
        <position position="123"/>
    </location>
    <ligand>
        <name>isopentenyl diphosphate</name>
        <dbReference type="ChEBI" id="CHEBI:128769"/>
    </ligand>
</feature>
<dbReference type="STRING" id="879212.DespoDRAFT_03144"/>
<keyword evidence="2 9" id="KW-0004">4Fe-4S</keyword>
<dbReference type="GO" id="GO:0050992">
    <property type="term" value="P:dimethylallyl diphosphate biosynthetic process"/>
    <property type="evidence" value="ECO:0007669"/>
    <property type="project" value="UniProtKB-UniRule"/>
</dbReference>
<keyword evidence="9" id="KW-0560">Oxidoreductase</keyword>
<dbReference type="GO" id="GO:0019288">
    <property type="term" value="P:isopentenyl diphosphate biosynthetic process, methylerythritol 4-phosphate pathway"/>
    <property type="evidence" value="ECO:0007669"/>
    <property type="project" value="UniProtKB-UniRule"/>
</dbReference>
<dbReference type="NCBIfam" id="TIGR00216">
    <property type="entry name" value="ispH_lytB"/>
    <property type="match status" value="1"/>
</dbReference>
<dbReference type="eggNOG" id="COG0761">
    <property type="taxonomic scope" value="Bacteria"/>
</dbReference>
<keyword evidence="5 10" id="KW-1133">Transmembrane helix</keyword>
<name>I5B624_9BACT</name>
<comment type="catalytic activity">
    <reaction evidence="9">
        <text>isopentenyl diphosphate + 2 oxidized [2Fe-2S]-[ferredoxin] + H2O = (2E)-4-hydroxy-3-methylbut-2-enyl diphosphate + 2 reduced [2Fe-2S]-[ferredoxin] + 2 H(+)</text>
        <dbReference type="Rhea" id="RHEA:24488"/>
        <dbReference type="Rhea" id="RHEA-COMP:10000"/>
        <dbReference type="Rhea" id="RHEA-COMP:10001"/>
        <dbReference type="ChEBI" id="CHEBI:15377"/>
        <dbReference type="ChEBI" id="CHEBI:15378"/>
        <dbReference type="ChEBI" id="CHEBI:33737"/>
        <dbReference type="ChEBI" id="CHEBI:33738"/>
        <dbReference type="ChEBI" id="CHEBI:128753"/>
        <dbReference type="ChEBI" id="CHEBI:128769"/>
        <dbReference type="EC" id="1.17.7.4"/>
    </reaction>
</comment>
<evidence type="ECO:0000256" key="2">
    <source>
        <dbReference type="ARBA" id="ARBA00022485"/>
    </source>
</evidence>
<dbReference type="Proteomes" id="UP000005778">
    <property type="component" value="Chromosome"/>
</dbReference>
<dbReference type="GO" id="GO:0051745">
    <property type="term" value="F:4-hydroxy-3-methylbut-2-enyl diphosphate reductase activity"/>
    <property type="evidence" value="ECO:0007669"/>
    <property type="project" value="UniProtKB-UniRule"/>
</dbReference>
<dbReference type="HAMAP" id="MF_00191">
    <property type="entry name" value="IspH"/>
    <property type="match status" value="1"/>
</dbReference>
<sequence>MKISIAKTAGFCMGVRRAVDMVLDASNEAKEPIYTYGPLIHNPQVLEMLESKQIFRMDTIPESGKGIVLIRAHGVPPEDEKALADAGFTVLNATCPRVVRVQVIIDKYSKKGYDTIILGDEKHPEVIGLLGYARGKGHTITNLDQLKSLPRFEKAVVVAQTTQNTKIFAQIKEWCSTNTPHYEIFNTICDSTEKRQNEVREMAVTHDAVIVVGGKFSGNTKRLAQVAAETGKPSMHIEQASEIDYASISHVQSIAITAGASTPNWIINDTCSRVEQALREKRPGLKKVMAVLDVLMKTNMILAAGAGCLTLGTAMISGAQNPGVPAVIAMFYILSMQIMNNMMTIGADTYNKPDRAALYKRNKQWLLLVAFLSGAAGLYLAWTRGWGYFSMLLIMMLLGMSYTRTIVPSFFSGRKMYRIKDVPGSKTILIAAAWGIVTSLMPGISLKANPGLTLVAFVFATVLSFARTTFMDILAVQGDRIAGRETLPILLGKKKSLKFVRYTLVAAIIIPLILTVWVSPAVCGLALIPAFMLILTLRYKIDRDLSANFYEFWFEFPLLFAGVIAALS</sequence>
<evidence type="ECO:0000313" key="12">
    <source>
        <dbReference type="Proteomes" id="UP000005778"/>
    </source>
</evidence>
<dbReference type="Pfam" id="PF02401">
    <property type="entry name" value="LYTB"/>
    <property type="match status" value="1"/>
</dbReference>
<feature type="transmembrane region" description="Helical" evidence="10">
    <location>
        <begin position="428"/>
        <end position="446"/>
    </location>
</feature>
<evidence type="ECO:0000256" key="8">
    <source>
        <dbReference type="ARBA" id="ARBA00023136"/>
    </source>
</evidence>
<dbReference type="InterPro" id="IPR003451">
    <property type="entry name" value="LytB/IspH"/>
</dbReference>
<feature type="binding site" evidence="9">
    <location>
        <position position="217"/>
    </location>
    <ligand>
        <name>(2E)-4-hydroxy-3-methylbut-2-enyl diphosphate</name>
        <dbReference type="ChEBI" id="CHEBI:128753"/>
    </ligand>
</feature>
<comment type="cofactor">
    <cofactor evidence="9">
        <name>[4Fe-4S] cluster</name>
        <dbReference type="ChEBI" id="CHEBI:49883"/>
    </cofactor>
    <text evidence="9">Binds 1 [4Fe-4S] cluster per subunit.</text>
</comment>
<keyword evidence="7 9" id="KW-0411">Iron-sulfur</keyword>
<feature type="transmembrane region" description="Helical" evidence="10">
    <location>
        <begin position="452"/>
        <end position="478"/>
    </location>
</feature>
<feature type="binding site" evidence="9">
    <location>
        <position position="73"/>
    </location>
    <ligand>
        <name>dimethylallyl diphosphate</name>
        <dbReference type="ChEBI" id="CHEBI:57623"/>
    </ligand>
</feature>
<keyword evidence="6 9" id="KW-0408">Iron</keyword>
<feature type="binding site" evidence="9">
    <location>
        <position position="261"/>
    </location>
    <ligand>
        <name>isopentenyl diphosphate</name>
        <dbReference type="ChEBI" id="CHEBI:128769"/>
    </ligand>
</feature>
<feature type="transmembrane region" description="Helical" evidence="10">
    <location>
        <begin position="365"/>
        <end position="382"/>
    </location>
</feature>
<feature type="binding site" evidence="9">
    <location>
        <position position="41"/>
    </location>
    <ligand>
        <name>isopentenyl diphosphate</name>
        <dbReference type="ChEBI" id="CHEBI:128769"/>
    </ligand>
</feature>
<evidence type="ECO:0000256" key="7">
    <source>
        <dbReference type="ARBA" id="ARBA00023014"/>
    </source>
</evidence>
<feature type="binding site" evidence="9">
    <location>
        <position position="189"/>
    </location>
    <ligand>
        <name>[4Fe-4S] cluster</name>
        <dbReference type="ChEBI" id="CHEBI:49883"/>
    </ligand>
</feature>
<keyword evidence="12" id="KW-1185">Reference proteome</keyword>
<feature type="binding site" evidence="9">
    <location>
        <position position="41"/>
    </location>
    <ligand>
        <name>(2E)-4-hydroxy-3-methylbut-2-enyl diphosphate</name>
        <dbReference type="ChEBI" id="CHEBI:128753"/>
    </ligand>
</feature>
<comment type="subcellular location">
    <subcellularLocation>
        <location evidence="1">Membrane</location>
        <topology evidence="1">Multi-pass membrane protein</topology>
    </subcellularLocation>
</comment>
<feature type="binding site" evidence="9">
    <location>
        <position position="217"/>
    </location>
    <ligand>
        <name>dimethylallyl diphosphate</name>
        <dbReference type="ChEBI" id="CHEBI:57623"/>
    </ligand>
</feature>
<dbReference type="GO" id="GO:0051539">
    <property type="term" value="F:4 iron, 4 sulfur cluster binding"/>
    <property type="evidence" value="ECO:0007669"/>
    <property type="project" value="UniProtKB-UniRule"/>
</dbReference>
<accession>I5B624</accession>
<comment type="pathway">
    <text evidence="9">Isoprenoid biosynthesis; dimethylallyl diphosphate biosynthesis; dimethylallyl diphosphate from (2E)-4-hydroxy-3-methylbutenyl diphosphate: step 1/1.</text>
</comment>
<dbReference type="CDD" id="cd13944">
    <property type="entry name" value="lytB_ispH"/>
    <property type="match status" value="1"/>
</dbReference>
<dbReference type="UniPathway" id="UPA00059">
    <property type="reaction ID" value="UER00105"/>
</dbReference>
<evidence type="ECO:0000256" key="1">
    <source>
        <dbReference type="ARBA" id="ARBA00004141"/>
    </source>
</evidence>
<keyword evidence="3 10" id="KW-0812">Transmembrane</keyword>
<feature type="transmembrane region" description="Helical" evidence="10">
    <location>
        <begin position="288"/>
        <end position="312"/>
    </location>
</feature>
<dbReference type="PANTHER" id="PTHR30426:SF0">
    <property type="entry name" value="4-HYDROXY-3-METHYLBUT-2-ENYL DIPHOSPHATE REDUCTASE"/>
    <property type="match status" value="1"/>
</dbReference>
<comment type="function">
    <text evidence="9">Catalyzes the conversion of 1-hydroxy-2-methyl-2-(E)-butenyl 4-diphosphate (HMBPP) into a mixture of isopentenyl diphosphate (IPP) and dimethylallyl diphosphate (DMAPP). Acts in the terminal step of the DOXP/MEP pathway for isoprenoid precursor biosynthesis.</text>
</comment>
<dbReference type="EMBL" id="CM001488">
    <property type="protein sequence ID" value="EIM64937.1"/>
    <property type="molecule type" value="Genomic_DNA"/>
</dbReference>
<dbReference type="PANTHER" id="PTHR30426">
    <property type="entry name" value="4-HYDROXY-3-METHYLBUT-2-ENYL DIPHOSPHATE REDUCTASE"/>
    <property type="match status" value="1"/>
</dbReference>
<feature type="binding site" evidence="9">
    <location>
        <position position="95"/>
    </location>
    <ligand>
        <name>[4Fe-4S] cluster</name>
        <dbReference type="ChEBI" id="CHEBI:49883"/>
    </ligand>
</feature>
<gene>
    <name evidence="9" type="primary">ispH</name>
    <name evidence="11" type="ORF">DespoDRAFT_03144</name>
</gene>
<dbReference type="EC" id="1.17.7.4" evidence="9"/>
<protein>
    <recommendedName>
        <fullName evidence="9">4-hydroxy-3-methylbut-2-enyl diphosphate reductase</fullName>
        <shortName evidence="9">HMBPP reductase</shortName>
        <ecNumber evidence="9">1.17.7.4</ecNumber>
    </recommendedName>
</protein>
<dbReference type="Pfam" id="PF01040">
    <property type="entry name" value="UbiA"/>
    <property type="match status" value="1"/>
</dbReference>
<feature type="binding site" evidence="9">
    <location>
        <position position="261"/>
    </location>
    <ligand>
        <name>(2E)-4-hydroxy-3-methylbut-2-enyl diphosphate</name>
        <dbReference type="ChEBI" id="CHEBI:128753"/>
    </ligand>
</feature>
<comment type="similarity">
    <text evidence="9">Belongs to the IspH family.</text>
</comment>
<feature type="binding site" evidence="9">
    <location>
        <position position="123"/>
    </location>
    <ligand>
        <name>(2E)-4-hydroxy-3-methylbut-2-enyl diphosphate</name>
        <dbReference type="ChEBI" id="CHEBI:128753"/>
    </ligand>
</feature>
<dbReference type="GO" id="GO:0016765">
    <property type="term" value="F:transferase activity, transferring alkyl or aryl (other than methyl) groups"/>
    <property type="evidence" value="ECO:0007669"/>
    <property type="project" value="InterPro"/>
</dbReference>
<feature type="binding site" evidence="9">
    <location>
        <position position="219"/>
    </location>
    <ligand>
        <name>isopentenyl diphosphate</name>
        <dbReference type="ChEBI" id="CHEBI:128769"/>
    </ligand>
</feature>
<feature type="binding site" evidence="9">
    <location>
        <position position="73"/>
    </location>
    <ligand>
        <name>isopentenyl diphosphate</name>
        <dbReference type="ChEBI" id="CHEBI:128769"/>
    </ligand>
</feature>
<feature type="binding site" evidence="9">
    <location>
        <position position="123"/>
    </location>
    <ligand>
        <name>dimethylallyl diphosphate</name>
        <dbReference type="ChEBI" id="CHEBI:57623"/>
    </ligand>
</feature>
<dbReference type="AlphaFoldDB" id="I5B624"/>
<comment type="caution">
    <text evidence="9">Lacks conserved residue(s) required for the propagation of feature annotation.</text>
</comment>
<evidence type="ECO:0000313" key="11">
    <source>
        <dbReference type="EMBL" id="EIM64937.1"/>
    </source>
</evidence>
<dbReference type="GO" id="GO:0046872">
    <property type="term" value="F:metal ion binding"/>
    <property type="evidence" value="ECO:0007669"/>
    <property type="project" value="UniProtKB-KW"/>
</dbReference>
<feature type="transmembrane region" description="Helical" evidence="10">
    <location>
        <begin position="388"/>
        <end position="407"/>
    </location>
</feature>
<evidence type="ECO:0000256" key="9">
    <source>
        <dbReference type="HAMAP-Rule" id="MF_00191"/>
    </source>
</evidence>
<organism evidence="11 12">
    <name type="scientific">Desulfobacter postgatei 2ac9</name>
    <dbReference type="NCBI Taxonomy" id="879212"/>
    <lineage>
        <taxon>Bacteria</taxon>
        <taxon>Pseudomonadati</taxon>
        <taxon>Thermodesulfobacteriota</taxon>
        <taxon>Desulfobacteria</taxon>
        <taxon>Desulfobacterales</taxon>
        <taxon>Desulfobacteraceae</taxon>
        <taxon>Desulfobacter</taxon>
    </lineage>
</organism>
<dbReference type="HOGENOM" id="CLU_477965_0_0_7"/>
<comment type="catalytic activity">
    <reaction evidence="9">
        <text>dimethylallyl diphosphate + 2 oxidized [2Fe-2S]-[ferredoxin] + H2O = (2E)-4-hydroxy-3-methylbut-2-enyl diphosphate + 2 reduced [2Fe-2S]-[ferredoxin] + 2 H(+)</text>
        <dbReference type="Rhea" id="RHEA:24825"/>
        <dbReference type="Rhea" id="RHEA-COMP:10000"/>
        <dbReference type="Rhea" id="RHEA-COMP:10001"/>
        <dbReference type="ChEBI" id="CHEBI:15377"/>
        <dbReference type="ChEBI" id="CHEBI:15378"/>
        <dbReference type="ChEBI" id="CHEBI:33737"/>
        <dbReference type="ChEBI" id="CHEBI:33738"/>
        <dbReference type="ChEBI" id="CHEBI:57623"/>
        <dbReference type="ChEBI" id="CHEBI:128753"/>
        <dbReference type="EC" id="1.17.7.4"/>
    </reaction>
</comment>
<evidence type="ECO:0000256" key="10">
    <source>
        <dbReference type="SAM" id="Phobius"/>
    </source>
</evidence>
<feature type="binding site" evidence="9">
    <location>
        <position position="41"/>
    </location>
    <ligand>
        <name>dimethylallyl diphosphate</name>
        <dbReference type="ChEBI" id="CHEBI:57623"/>
    </ligand>
</feature>
<dbReference type="Gene3D" id="3.40.1010.20">
    <property type="entry name" value="4-hydroxy-3-methylbut-2-enyl diphosphate reductase, catalytic domain"/>
    <property type="match status" value="2"/>
</dbReference>
<evidence type="ECO:0000256" key="4">
    <source>
        <dbReference type="ARBA" id="ARBA00022723"/>
    </source>
</evidence>
<keyword evidence="8 10" id="KW-0472">Membrane</keyword>
<reference evidence="11 12" key="1">
    <citation type="submission" date="2011-09" db="EMBL/GenBank/DDBJ databases">
        <authorList>
            <consortium name="US DOE Joint Genome Institute (JGI-PGF)"/>
            <person name="Lucas S."/>
            <person name="Han J."/>
            <person name="Lapidus A."/>
            <person name="Cheng J.-F."/>
            <person name="Goodwin L."/>
            <person name="Pitluck S."/>
            <person name="Peters L."/>
            <person name="Land M.L."/>
            <person name="Hauser L."/>
            <person name="Orellana R."/>
            <person name="Lovley D."/>
            <person name="Woyke T.J."/>
        </authorList>
    </citation>
    <scope>NUCLEOTIDE SEQUENCE [LARGE SCALE GENOMIC DNA]</scope>
    <source>
        <strain evidence="11 12">2ac9</strain>
    </source>
</reference>
<feature type="binding site" evidence="9">
    <location>
        <position position="12"/>
    </location>
    <ligand>
        <name>[4Fe-4S] cluster</name>
        <dbReference type="ChEBI" id="CHEBI:49883"/>
    </ligand>
</feature>
<feature type="active site" description="Proton donor" evidence="9">
    <location>
        <position position="125"/>
    </location>
</feature>
<dbReference type="RefSeq" id="WP_004074621.1">
    <property type="nucleotide sequence ID" value="NZ_CM001488.1"/>
</dbReference>